<evidence type="ECO:0000313" key="2">
    <source>
        <dbReference type="Proteomes" id="UP000009135"/>
    </source>
</evidence>
<keyword evidence="2" id="KW-1185">Reference proteome</keyword>
<evidence type="ECO:0000313" key="1">
    <source>
        <dbReference type="EMBL" id="AEW45800.1"/>
    </source>
</evidence>
<name>H6N828_MYCHN</name>
<dbReference type="HOGENOM" id="CLU_113690_0_0_14"/>
<dbReference type="OrthoDB" id="9825911at2"/>
<dbReference type="EMBL" id="CP003199">
    <property type="protein sequence ID" value="AEW45800.1"/>
    <property type="molecule type" value="Genomic_DNA"/>
</dbReference>
<reference evidence="1 2" key="1">
    <citation type="journal article" date="2012" name="J. Bacteriol.">
        <title>Complete genome sequence of Mycoplasma haemocanis strain Illinois.</title>
        <authorList>
            <person name="do Nascimento N.C."/>
            <person name="Guimaraes A.M."/>
            <person name="Santos A.P."/>
            <person name="Sanmiguel P.J."/>
            <person name="Messick J.B."/>
        </authorList>
    </citation>
    <scope>NUCLEOTIDE SEQUENCE [LARGE SCALE GENOMIC DNA]</scope>
    <source>
        <strain evidence="1 2">Illinois</strain>
    </source>
</reference>
<dbReference type="Proteomes" id="UP000009135">
    <property type="component" value="Chromosome"/>
</dbReference>
<dbReference type="AlphaFoldDB" id="H6N828"/>
<protein>
    <submittedName>
        <fullName evidence="1">Uncharacterized protein</fullName>
    </submittedName>
</protein>
<organism evidence="1 2">
    <name type="scientific">Mycoplasma haemocanis (strain Illinois)</name>
    <dbReference type="NCBI Taxonomy" id="1111676"/>
    <lineage>
        <taxon>Bacteria</taxon>
        <taxon>Bacillati</taxon>
        <taxon>Mycoplasmatota</taxon>
        <taxon>Mollicutes</taxon>
        <taxon>Mycoplasmataceae</taxon>
        <taxon>Mycoplasma</taxon>
    </lineage>
</organism>
<accession>H6N828</accession>
<gene>
    <name evidence="1" type="ordered locus">MHC_04720</name>
</gene>
<sequence length="213" mass="23397">MSLVKALVVLGSGGTVATGVYLTSDYWMSSKEGTMVSIKDSLKGKKLISSIADSEVAKKQWEAEFDSASDAIKSLLNKSDLTSETGGKALESWCSLQMSLNSHENKEVLSNVEKYCLVRSVASQISRKNKNLLKADVETGWSSTYQKRKAAQETSNRSSVGLSGAWQEGKETEELKIIKKWCSDNSEKEFLVSNKGNSDLYDNVLKWCTQEGA</sequence>
<proteinExistence type="predicted"/>
<dbReference type="KEGG" id="mhe:MHC_04720"/>
<dbReference type="STRING" id="1111676.MHC_04720"/>